<name>A0A8K0TC27_9PEZI</name>
<comment type="similarity">
    <text evidence="1 4">Belongs to the short-chain dehydrogenases/reductases (SDR) family.</text>
</comment>
<dbReference type="PANTHER" id="PTHR44169">
    <property type="entry name" value="NADPH-DEPENDENT 1-ACYLDIHYDROXYACETONE PHOSPHATE REDUCTASE"/>
    <property type="match status" value="1"/>
</dbReference>
<dbReference type="GO" id="GO:0005811">
    <property type="term" value="C:lipid droplet"/>
    <property type="evidence" value="ECO:0007669"/>
    <property type="project" value="TreeGrafter"/>
</dbReference>
<proteinExistence type="inferred from homology"/>
<accession>A0A8K0TC27</accession>
<dbReference type="InterPro" id="IPR020904">
    <property type="entry name" value="Sc_DH/Rdtase_CS"/>
</dbReference>
<keyword evidence="6" id="KW-1185">Reference proteome</keyword>
<gene>
    <name evidence="5" type="ORF">B0T11DRAFT_342968</name>
</gene>
<dbReference type="OrthoDB" id="2102561at2759"/>
<dbReference type="EMBL" id="JAGPXD010000006">
    <property type="protein sequence ID" value="KAH7349754.1"/>
    <property type="molecule type" value="Genomic_DNA"/>
</dbReference>
<dbReference type="PANTHER" id="PTHR44169:SF6">
    <property type="entry name" value="NADPH-DEPENDENT 1-ACYLDIHYDROXYACETONE PHOSPHATE REDUCTASE"/>
    <property type="match status" value="1"/>
</dbReference>
<dbReference type="GO" id="GO:0005783">
    <property type="term" value="C:endoplasmic reticulum"/>
    <property type="evidence" value="ECO:0007669"/>
    <property type="project" value="TreeGrafter"/>
</dbReference>
<organism evidence="5 6">
    <name type="scientific">Plectosphaerella cucumerina</name>
    <dbReference type="NCBI Taxonomy" id="40658"/>
    <lineage>
        <taxon>Eukaryota</taxon>
        <taxon>Fungi</taxon>
        <taxon>Dikarya</taxon>
        <taxon>Ascomycota</taxon>
        <taxon>Pezizomycotina</taxon>
        <taxon>Sordariomycetes</taxon>
        <taxon>Hypocreomycetidae</taxon>
        <taxon>Glomerellales</taxon>
        <taxon>Plectosphaerellaceae</taxon>
        <taxon>Plectosphaerella</taxon>
    </lineage>
</organism>
<dbReference type="PRINTS" id="PR00081">
    <property type="entry name" value="GDHRDH"/>
</dbReference>
<dbReference type="InterPro" id="IPR036291">
    <property type="entry name" value="NAD(P)-bd_dom_sf"/>
</dbReference>
<comment type="caution">
    <text evidence="5">The sequence shown here is derived from an EMBL/GenBank/DDBJ whole genome shotgun (WGS) entry which is preliminary data.</text>
</comment>
<dbReference type="Pfam" id="PF00106">
    <property type="entry name" value="adh_short"/>
    <property type="match status" value="1"/>
</dbReference>
<dbReference type="Gene3D" id="3.40.50.720">
    <property type="entry name" value="NAD(P)-binding Rossmann-like Domain"/>
    <property type="match status" value="1"/>
</dbReference>
<evidence type="ECO:0000313" key="6">
    <source>
        <dbReference type="Proteomes" id="UP000813385"/>
    </source>
</evidence>
<evidence type="ECO:0000313" key="5">
    <source>
        <dbReference type="EMBL" id="KAH7349754.1"/>
    </source>
</evidence>
<dbReference type="GO" id="GO:0000140">
    <property type="term" value="F:acylglycerone-phosphate reductase (NADP+) activity"/>
    <property type="evidence" value="ECO:0007669"/>
    <property type="project" value="TreeGrafter"/>
</dbReference>
<dbReference type="PRINTS" id="PR00080">
    <property type="entry name" value="SDRFAMILY"/>
</dbReference>
<evidence type="ECO:0000256" key="4">
    <source>
        <dbReference type="RuleBase" id="RU000363"/>
    </source>
</evidence>
<dbReference type="GO" id="GO:0004806">
    <property type="term" value="F:triacylglycerol lipase activity"/>
    <property type="evidence" value="ECO:0007669"/>
    <property type="project" value="TreeGrafter"/>
</dbReference>
<keyword evidence="2" id="KW-0521">NADP</keyword>
<reference evidence="5" key="1">
    <citation type="journal article" date="2021" name="Nat. Commun.">
        <title>Genetic determinants of endophytism in the Arabidopsis root mycobiome.</title>
        <authorList>
            <person name="Mesny F."/>
            <person name="Miyauchi S."/>
            <person name="Thiergart T."/>
            <person name="Pickel B."/>
            <person name="Atanasova L."/>
            <person name="Karlsson M."/>
            <person name="Huettel B."/>
            <person name="Barry K.W."/>
            <person name="Haridas S."/>
            <person name="Chen C."/>
            <person name="Bauer D."/>
            <person name="Andreopoulos W."/>
            <person name="Pangilinan J."/>
            <person name="LaButti K."/>
            <person name="Riley R."/>
            <person name="Lipzen A."/>
            <person name="Clum A."/>
            <person name="Drula E."/>
            <person name="Henrissat B."/>
            <person name="Kohler A."/>
            <person name="Grigoriev I.V."/>
            <person name="Martin F.M."/>
            <person name="Hacquard S."/>
        </authorList>
    </citation>
    <scope>NUCLEOTIDE SEQUENCE</scope>
    <source>
        <strain evidence="5">MPI-CAGE-AT-0016</strain>
    </source>
</reference>
<protein>
    <submittedName>
        <fullName evidence="5">Short-chain dehydrogenase</fullName>
    </submittedName>
</protein>
<dbReference type="GO" id="GO:0019433">
    <property type="term" value="P:triglyceride catabolic process"/>
    <property type="evidence" value="ECO:0007669"/>
    <property type="project" value="TreeGrafter"/>
</dbReference>
<evidence type="ECO:0000256" key="2">
    <source>
        <dbReference type="ARBA" id="ARBA00022857"/>
    </source>
</evidence>
<dbReference type="Proteomes" id="UP000813385">
    <property type="component" value="Unassembled WGS sequence"/>
</dbReference>
<sequence>MATNQLSILITGCTPGGMGAALAVNFHEAGHLVFASGRDVGKMLPLEERGIKTLALDITSNESLEQAKVAMTSLLPKGKGLDILINNAAGSYTMPIVDVSLSAAKNLFDINVWSQIATIQTFLPLLLAAASSNSRVTKPMIVNHTSVGSVTALPFQGTYNASKAALAMLTQTMRMELEAFDICVIELKTAGVKTNIINNNNVNSKADTLPRESIFDPAREVVEKAMSQEELASRGISPEQWASEVAALLLSNNPPRVIWKGESALMARIGSMIPGNLFEGMMKKMTKLDVVEGIIREHRGSDKPH</sequence>
<dbReference type="PROSITE" id="PS00061">
    <property type="entry name" value="ADH_SHORT"/>
    <property type="match status" value="1"/>
</dbReference>
<dbReference type="InterPro" id="IPR002347">
    <property type="entry name" value="SDR_fam"/>
</dbReference>
<dbReference type="SUPFAM" id="SSF51735">
    <property type="entry name" value="NAD(P)-binding Rossmann-fold domains"/>
    <property type="match status" value="1"/>
</dbReference>
<keyword evidence="3" id="KW-0560">Oxidoreductase</keyword>
<dbReference type="GO" id="GO:0006654">
    <property type="term" value="P:phosphatidic acid biosynthetic process"/>
    <property type="evidence" value="ECO:0007669"/>
    <property type="project" value="TreeGrafter"/>
</dbReference>
<evidence type="ECO:0000256" key="1">
    <source>
        <dbReference type="ARBA" id="ARBA00006484"/>
    </source>
</evidence>
<evidence type="ECO:0000256" key="3">
    <source>
        <dbReference type="ARBA" id="ARBA00023002"/>
    </source>
</evidence>
<dbReference type="AlphaFoldDB" id="A0A8K0TC27"/>